<dbReference type="Ensembl" id="ENSGMOT00000073825.1">
    <property type="protein sequence ID" value="ENSGMOP00000037352.1"/>
    <property type="gene ID" value="ENSGMOG00000009530.2"/>
</dbReference>
<dbReference type="Proteomes" id="UP000694546">
    <property type="component" value="Chromosome 2"/>
</dbReference>
<organism evidence="2 3">
    <name type="scientific">Gadus morhua</name>
    <name type="common">Atlantic cod</name>
    <dbReference type="NCBI Taxonomy" id="8049"/>
    <lineage>
        <taxon>Eukaryota</taxon>
        <taxon>Metazoa</taxon>
        <taxon>Chordata</taxon>
        <taxon>Craniata</taxon>
        <taxon>Vertebrata</taxon>
        <taxon>Euteleostomi</taxon>
        <taxon>Actinopterygii</taxon>
        <taxon>Neopterygii</taxon>
        <taxon>Teleostei</taxon>
        <taxon>Neoteleostei</taxon>
        <taxon>Acanthomorphata</taxon>
        <taxon>Zeiogadaria</taxon>
        <taxon>Gadariae</taxon>
        <taxon>Gadiformes</taxon>
        <taxon>Gadoidei</taxon>
        <taxon>Gadidae</taxon>
        <taxon>Gadus</taxon>
    </lineage>
</organism>
<dbReference type="PANTHER" id="PTHR21329">
    <property type="entry name" value="PHOSPHATIDYLINOSITOL N-ACETYLGLUCOSAMINYLTRANSFERASE SUBUNIT Q-RELATED"/>
    <property type="match status" value="1"/>
</dbReference>
<dbReference type="GO" id="GO:0016020">
    <property type="term" value="C:membrane"/>
    <property type="evidence" value="ECO:0007669"/>
    <property type="project" value="InterPro"/>
</dbReference>
<evidence type="ECO:0008006" key="4">
    <source>
        <dbReference type="Google" id="ProtNLM"/>
    </source>
</evidence>
<dbReference type="AlphaFoldDB" id="A0A8C5FHJ8"/>
<feature type="transmembrane region" description="Helical" evidence="1">
    <location>
        <begin position="291"/>
        <end position="310"/>
    </location>
</feature>
<feature type="transmembrane region" description="Helical" evidence="1">
    <location>
        <begin position="368"/>
        <end position="391"/>
    </location>
</feature>
<keyword evidence="1" id="KW-0472">Membrane</keyword>
<dbReference type="Pfam" id="PF05024">
    <property type="entry name" value="Gpi1"/>
    <property type="match status" value="1"/>
</dbReference>
<protein>
    <recommendedName>
        <fullName evidence="4">Phosphatidylinositol N-acetylglucosaminyltransferase subunit Q</fullName>
    </recommendedName>
</protein>
<keyword evidence="3" id="KW-1185">Reference proteome</keyword>
<keyword evidence="1" id="KW-0812">Transmembrane</keyword>
<feature type="transmembrane region" description="Helical" evidence="1">
    <location>
        <begin position="322"/>
        <end position="346"/>
    </location>
</feature>
<dbReference type="OMA" id="GPACHIS"/>
<dbReference type="PANTHER" id="PTHR21329:SF3">
    <property type="entry name" value="PHOSPHATIDYLINOSITOL N-ACETYLGLUCOSAMINYLTRANSFERASE SUBUNIT Q"/>
    <property type="match status" value="1"/>
</dbReference>
<reference evidence="2" key="1">
    <citation type="submission" date="2025-08" db="UniProtKB">
        <authorList>
            <consortium name="Ensembl"/>
        </authorList>
    </citation>
    <scope>IDENTIFICATION</scope>
</reference>
<sequence length="503" mass="56097">MVLKVFFPQCCNRAASGLLVGRWLPGRDTAVVLAVIHYPFIPSTVKQYLQKVQAQSQVPVEVLGSWSMPSEKQEGLDSFLRDLRTIFPQGRWLQVSREVGKTGFSCQLLPLALGEGGGGVGGFGASCPHGGGMEGGLNYFEMSHWQSEGREASIHGGADEAGLHPALPAAGLGGWAPSHAVSVVSAVLSYRLCPLRKANVLVSVLLDVFLGLLFISWLYREQRLARLASALMPAADRVSKELQELLQWLMGAPAGLKMNRALDQVLGRFFLYHIHLWISYLRLLAPFLEVILWYGGLSAALGLTFALSLLSDMLALLTFHIYCFYVYGARLYCMKLYGLCSLWRLFRGRKWNVLRQRVDSCCYDLDQLFIGTLLFTILLFLLPTTALYYLVFTMLRLMVVALQGMLHLSVDLINSFPVFALGLRVFTPYRLAEGVKFRVLSDEPGTALHLLMEMNALGFGSVVQTYRTPTYSCYPPDSWGALLRKLFVGELVFPWKRKTTKTD</sequence>
<feature type="transmembrane region" description="Helical" evidence="1">
    <location>
        <begin position="200"/>
        <end position="219"/>
    </location>
</feature>
<dbReference type="InterPro" id="IPR007720">
    <property type="entry name" value="PigQ/GPI1"/>
</dbReference>
<evidence type="ECO:0000313" key="3">
    <source>
        <dbReference type="Proteomes" id="UP000694546"/>
    </source>
</evidence>
<reference evidence="2" key="2">
    <citation type="submission" date="2025-09" db="UniProtKB">
        <authorList>
            <consortium name="Ensembl"/>
        </authorList>
    </citation>
    <scope>IDENTIFICATION</scope>
</reference>
<evidence type="ECO:0000256" key="1">
    <source>
        <dbReference type="SAM" id="Phobius"/>
    </source>
</evidence>
<proteinExistence type="predicted"/>
<keyword evidence="1" id="KW-1133">Transmembrane helix</keyword>
<dbReference type="GO" id="GO:0006506">
    <property type="term" value="P:GPI anchor biosynthetic process"/>
    <property type="evidence" value="ECO:0007669"/>
    <property type="project" value="InterPro"/>
</dbReference>
<accession>A0A8C5FHJ8</accession>
<evidence type="ECO:0000313" key="2">
    <source>
        <dbReference type="Ensembl" id="ENSGMOP00000037352.1"/>
    </source>
</evidence>
<dbReference type="GO" id="GO:0005783">
    <property type="term" value="C:endoplasmic reticulum"/>
    <property type="evidence" value="ECO:0007669"/>
    <property type="project" value="TreeGrafter"/>
</dbReference>
<name>A0A8C5FHJ8_GADMO</name>
<dbReference type="GeneTree" id="ENSGT00390000004994"/>